<dbReference type="AlphaFoldDB" id="A0A9Q8SL76"/>
<dbReference type="GeneID" id="73338413"/>
<name>A0A9Q8SL76_9PEZI</name>
<dbReference type="Proteomes" id="UP000830671">
    <property type="component" value="Chromosome 2"/>
</dbReference>
<organism evidence="1 2">
    <name type="scientific">Colletotrichum lupini</name>
    <dbReference type="NCBI Taxonomy" id="145971"/>
    <lineage>
        <taxon>Eukaryota</taxon>
        <taxon>Fungi</taxon>
        <taxon>Dikarya</taxon>
        <taxon>Ascomycota</taxon>
        <taxon>Pezizomycotina</taxon>
        <taxon>Sordariomycetes</taxon>
        <taxon>Hypocreomycetidae</taxon>
        <taxon>Glomerellales</taxon>
        <taxon>Glomerellaceae</taxon>
        <taxon>Colletotrichum</taxon>
        <taxon>Colletotrichum acutatum species complex</taxon>
    </lineage>
</organism>
<proteinExistence type="predicted"/>
<accession>A0A9Q8SL76</accession>
<evidence type="ECO:0000313" key="2">
    <source>
        <dbReference type="Proteomes" id="UP000830671"/>
    </source>
</evidence>
<evidence type="ECO:0000313" key="1">
    <source>
        <dbReference type="EMBL" id="UQC78911.1"/>
    </source>
</evidence>
<keyword evidence="2" id="KW-1185">Reference proteome</keyword>
<dbReference type="RefSeq" id="XP_049140546.1">
    <property type="nucleotide sequence ID" value="XM_049283403.1"/>
</dbReference>
<dbReference type="EMBL" id="CP019474">
    <property type="protein sequence ID" value="UQC78911.1"/>
    <property type="molecule type" value="Genomic_DNA"/>
</dbReference>
<reference evidence="1" key="1">
    <citation type="journal article" date="2021" name="Mol. Plant Microbe Interact.">
        <title>Complete Genome Sequence of the Plant-Pathogenic Fungus Colletotrichum lupini.</title>
        <authorList>
            <person name="Baroncelli R."/>
            <person name="Pensec F."/>
            <person name="Da Lio D."/>
            <person name="Boufleur T."/>
            <person name="Vicente I."/>
            <person name="Sarrocco S."/>
            <person name="Picot A."/>
            <person name="Baraldi E."/>
            <person name="Sukno S."/>
            <person name="Thon M."/>
            <person name="Le Floch G."/>
        </authorList>
    </citation>
    <scope>NUCLEOTIDE SEQUENCE</scope>
    <source>
        <strain evidence="1">IMI 504893</strain>
    </source>
</reference>
<protein>
    <submittedName>
        <fullName evidence="1">Uncharacterized protein</fullName>
    </submittedName>
</protein>
<dbReference type="KEGG" id="clup:CLUP02_04390"/>
<gene>
    <name evidence="1" type="ORF">CLUP02_04390</name>
</gene>
<sequence length="213" mass="23037">MVPPFGRPFPVVAADKSFKLLGSMAVLTMLQAGTSNHVAKDAPRRRVPSAALFKQTVAPQHVRTPFSALLSRGQGKGEGMSCRQGEPEDVIRGLCGYSDTLHLNASSVQMDNQGNPFFVPTLSRFETSSTATRRPPQNTLESLSSGSFNLHCWPAFVLPVGQPPGGRPHLMILLREVEAGLDSDNIVNCSKRSLLALGQAPPTLIQLYTIFIE</sequence>